<dbReference type="InterPro" id="IPR024968">
    <property type="entry name" value="SlpA_C_lactobacillus"/>
</dbReference>
<dbReference type="AlphaFoldDB" id="A0A0R1N9Z1"/>
<dbReference type="PATRIC" id="fig|1423792.3.peg.352"/>
<name>A0A0R1N9Z1_9LACO</name>
<dbReference type="Pfam" id="PF03217">
    <property type="entry name" value="SlpA"/>
    <property type="match status" value="3"/>
</dbReference>
<accession>A0A0R1N9Z1</accession>
<keyword evidence="3" id="KW-1185">Reference proteome</keyword>
<gene>
    <name evidence="2" type="ORF">FD09_GL000350</name>
</gene>
<reference evidence="2 3" key="1">
    <citation type="journal article" date="2015" name="Genome Announc.">
        <title>Expanding the biotechnology potential of lactobacilli through comparative genomics of 213 strains and associated genera.</title>
        <authorList>
            <person name="Sun Z."/>
            <person name="Harris H.M."/>
            <person name="McCann A."/>
            <person name="Guo C."/>
            <person name="Argimon S."/>
            <person name="Zhang W."/>
            <person name="Yang X."/>
            <person name="Jeffery I.B."/>
            <person name="Cooney J.C."/>
            <person name="Kagawa T.F."/>
            <person name="Liu W."/>
            <person name="Song Y."/>
            <person name="Salvetti E."/>
            <person name="Wrobel A."/>
            <person name="Rasinkangas P."/>
            <person name="Parkhill J."/>
            <person name="Rea M.C."/>
            <person name="O'Sullivan O."/>
            <person name="Ritari J."/>
            <person name="Douillard F.P."/>
            <person name="Paul Ross R."/>
            <person name="Yang R."/>
            <person name="Briner A.E."/>
            <person name="Felis G.E."/>
            <person name="de Vos W.M."/>
            <person name="Barrangou R."/>
            <person name="Klaenhammer T.R."/>
            <person name="Caufield P.W."/>
            <person name="Cui Y."/>
            <person name="Zhang H."/>
            <person name="O'Toole P.W."/>
        </authorList>
    </citation>
    <scope>NUCLEOTIDE SEQUENCE [LARGE SCALE GENOMIC DNA]</scope>
    <source>
        <strain evidence="2 3">DSM 12744</strain>
    </source>
</reference>
<dbReference type="Proteomes" id="UP000051330">
    <property type="component" value="Unassembled WGS sequence"/>
</dbReference>
<evidence type="ECO:0000313" key="2">
    <source>
        <dbReference type="EMBL" id="KRL14693.1"/>
    </source>
</evidence>
<evidence type="ECO:0000259" key="1">
    <source>
        <dbReference type="Pfam" id="PF03217"/>
    </source>
</evidence>
<proteinExistence type="predicted"/>
<dbReference type="STRING" id="1423792.FD09_GL000350"/>
<organism evidence="2 3">
    <name type="scientific">Schleiferilactobacillus perolens DSM 12744</name>
    <dbReference type="NCBI Taxonomy" id="1423792"/>
    <lineage>
        <taxon>Bacteria</taxon>
        <taxon>Bacillati</taxon>
        <taxon>Bacillota</taxon>
        <taxon>Bacilli</taxon>
        <taxon>Lactobacillales</taxon>
        <taxon>Lactobacillaceae</taxon>
        <taxon>Schleiferilactobacillus</taxon>
    </lineage>
</organism>
<comment type="caution">
    <text evidence="2">The sequence shown here is derived from an EMBL/GenBank/DDBJ whole genome shotgun (WGS) entry which is preliminary data.</text>
</comment>
<feature type="domain" description="S-layer protein C-terminal" evidence="1">
    <location>
        <begin position="12"/>
        <end position="57"/>
    </location>
</feature>
<feature type="domain" description="S-layer protein C-terminal" evidence="1">
    <location>
        <begin position="201"/>
        <end position="247"/>
    </location>
</feature>
<dbReference type="EMBL" id="AZEC01000001">
    <property type="protein sequence ID" value="KRL14693.1"/>
    <property type="molecule type" value="Genomic_DNA"/>
</dbReference>
<sequence length="249" mass="26683">MIYVQASNADQYSYDAKTGKFTKNDALASLAVTSGWKTARQAITVDGVTYYQVGSNGWLNGIDITTARMVEEAGIVSVTNGAGAQTVNNAVDGKSVKTLKNGTAWKYFASANGYYLVGNNEWVKADDVQTVAVAAQGTFKAGNNGAALYDEAGNAAGRTLGAKTEWKVSGVKFIDGQVYYRVASHLYVKATAGTLVYNTGKQAAQLYNQQGDTIDRSLAANTSWQVASVTARQGHLYYQVATNQFVRIY</sequence>
<feature type="domain" description="S-layer protein C-terminal" evidence="1">
    <location>
        <begin position="143"/>
        <end position="190"/>
    </location>
</feature>
<protein>
    <recommendedName>
        <fullName evidence="1">S-layer protein C-terminal domain-containing protein</fullName>
    </recommendedName>
</protein>
<evidence type="ECO:0000313" key="3">
    <source>
        <dbReference type="Proteomes" id="UP000051330"/>
    </source>
</evidence>